<dbReference type="PANTHER" id="PTHR46586:SF3">
    <property type="entry name" value="ANKYRIN REPEAT-CONTAINING PROTEIN"/>
    <property type="match status" value="1"/>
</dbReference>
<organism evidence="1 2">
    <name type="scientific">Clohesyomyces aquaticus</name>
    <dbReference type="NCBI Taxonomy" id="1231657"/>
    <lineage>
        <taxon>Eukaryota</taxon>
        <taxon>Fungi</taxon>
        <taxon>Dikarya</taxon>
        <taxon>Ascomycota</taxon>
        <taxon>Pezizomycotina</taxon>
        <taxon>Dothideomycetes</taxon>
        <taxon>Pleosporomycetidae</taxon>
        <taxon>Pleosporales</taxon>
        <taxon>Lindgomycetaceae</taxon>
        <taxon>Clohesyomyces</taxon>
    </lineage>
</organism>
<dbReference type="InterPro" id="IPR036770">
    <property type="entry name" value="Ankyrin_rpt-contain_sf"/>
</dbReference>
<evidence type="ECO:0000313" key="1">
    <source>
        <dbReference type="EMBL" id="ORY12835.1"/>
    </source>
</evidence>
<dbReference type="SUPFAM" id="SSF48403">
    <property type="entry name" value="Ankyrin repeat"/>
    <property type="match status" value="1"/>
</dbReference>
<evidence type="ECO:0000313" key="2">
    <source>
        <dbReference type="Proteomes" id="UP000193144"/>
    </source>
</evidence>
<accession>A0A1Y1ZSN0</accession>
<protein>
    <recommendedName>
        <fullName evidence="3">Ankyrin repeat-containing domain protein</fullName>
    </recommendedName>
</protein>
<comment type="caution">
    <text evidence="1">The sequence shown here is derived from an EMBL/GenBank/DDBJ whole genome shotgun (WGS) entry which is preliminary data.</text>
</comment>
<dbReference type="Proteomes" id="UP000193144">
    <property type="component" value="Unassembled WGS sequence"/>
</dbReference>
<dbReference type="PANTHER" id="PTHR46586">
    <property type="entry name" value="ANKYRIN REPEAT-CONTAINING PROTEIN"/>
    <property type="match status" value="1"/>
</dbReference>
<dbReference type="AlphaFoldDB" id="A0A1Y1ZSN0"/>
<dbReference type="EMBL" id="MCFA01000047">
    <property type="protein sequence ID" value="ORY12835.1"/>
    <property type="molecule type" value="Genomic_DNA"/>
</dbReference>
<reference evidence="1 2" key="1">
    <citation type="submission" date="2016-07" db="EMBL/GenBank/DDBJ databases">
        <title>Pervasive Adenine N6-methylation of Active Genes in Fungi.</title>
        <authorList>
            <consortium name="DOE Joint Genome Institute"/>
            <person name="Mondo S.J."/>
            <person name="Dannebaum R.O."/>
            <person name="Kuo R.C."/>
            <person name="Labutti K."/>
            <person name="Haridas S."/>
            <person name="Kuo A."/>
            <person name="Salamov A."/>
            <person name="Ahrendt S.R."/>
            <person name="Lipzen A."/>
            <person name="Sullivan W."/>
            <person name="Andreopoulos W.B."/>
            <person name="Clum A."/>
            <person name="Lindquist E."/>
            <person name="Daum C."/>
            <person name="Ramamoorthy G.K."/>
            <person name="Gryganskyi A."/>
            <person name="Culley D."/>
            <person name="Magnuson J.K."/>
            <person name="James T.Y."/>
            <person name="O'Malley M.A."/>
            <person name="Stajich J.E."/>
            <person name="Spatafora J.W."/>
            <person name="Visel A."/>
            <person name="Grigoriev I.V."/>
        </authorList>
    </citation>
    <scope>NUCLEOTIDE SEQUENCE [LARGE SCALE GENOMIC DNA]</scope>
    <source>
        <strain evidence="1 2">CBS 115471</strain>
    </source>
</reference>
<gene>
    <name evidence="1" type="ORF">BCR34DRAFT_285176</name>
</gene>
<dbReference type="Gene3D" id="1.25.40.20">
    <property type="entry name" value="Ankyrin repeat-containing domain"/>
    <property type="match status" value="1"/>
</dbReference>
<evidence type="ECO:0008006" key="3">
    <source>
        <dbReference type="Google" id="ProtNLM"/>
    </source>
</evidence>
<sequence>MAKSHRVERYILPGAVMHGRVDVVLWLADRAISCADFTRYPDTKFAFLRSAAQQGHFQVAKLLLEKMGACREIERRRIAPEHVVTGGSVEIAELLRQEGMSFENDLGLRQWVFAVEFGHLDMAKYLKPSGMSASLGFWPEAALLKAIVQDRREMVRWLISDCGVDPCGHISSSDVPLLPLVLAVDSGSVEMVRLVKDLGGKADSQALHKSNFHDGKRRERSRVLYYEHIKHLKSWIDCNSIRGVGRLVCRNWPGRVDHPFSEEALEAAQDSIELGDTDNDSAIE</sequence>
<dbReference type="InterPro" id="IPR052050">
    <property type="entry name" value="SecEffector_AnkRepeat"/>
</dbReference>
<keyword evidence="2" id="KW-1185">Reference proteome</keyword>
<dbReference type="OrthoDB" id="20872at2759"/>
<proteinExistence type="predicted"/>
<name>A0A1Y1ZSN0_9PLEO</name>